<dbReference type="FunFam" id="3.90.1150.10:FF:000014">
    <property type="entry name" value="Probable glycine dehydrogenase (decarboxylating) subunit 2"/>
    <property type="match status" value="1"/>
</dbReference>
<comment type="catalytic activity">
    <reaction evidence="4">
        <text>N(6)-[(R)-lipoyl]-L-lysyl-[glycine-cleavage complex H protein] + glycine + H(+) = N(6)-[(R)-S(8)-aminomethyldihydrolipoyl]-L-lysyl-[glycine-cleavage complex H protein] + CO2</text>
        <dbReference type="Rhea" id="RHEA:24304"/>
        <dbReference type="Rhea" id="RHEA-COMP:10494"/>
        <dbReference type="Rhea" id="RHEA-COMP:10495"/>
        <dbReference type="ChEBI" id="CHEBI:15378"/>
        <dbReference type="ChEBI" id="CHEBI:16526"/>
        <dbReference type="ChEBI" id="CHEBI:57305"/>
        <dbReference type="ChEBI" id="CHEBI:83099"/>
        <dbReference type="ChEBI" id="CHEBI:83143"/>
        <dbReference type="EC" id="1.4.4.2"/>
    </reaction>
</comment>
<dbReference type="EC" id="1.4.4.2" evidence="1"/>
<evidence type="ECO:0000313" key="6">
    <source>
        <dbReference type="EMBL" id="CUV01502.1"/>
    </source>
</evidence>
<reference evidence="6" key="1">
    <citation type="submission" date="2015-10" db="EMBL/GenBank/DDBJ databases">
        <authorList>
            <person name="Gilbert D.G."/>
        </authorList>
    </citation>
    <scope>NUCLEOTIDE SEQUENCE</scope>
</reference>
<dbReference type="PANTHER" id="PTHR11773:SF1">
    <property type="entry name" value="GLYCINE DEHYDROGENASE (DECARBOXYLATING), MITOCHONDRIAL"/>
    <property type="match status" value="1"/>
</dbReference>
<dbReference type="AlphaFoldDB" id="A0A160V6T8"/>
<dbReference type="Gene3D" id="6.20.440.10">
    <property type="match status" value="1"/>
</dbReference>
<dbReference type="EMBL" id="FAXA01000090">
    <property type="protein sequence ID" value="CUV01502.1"/>
    <property type="molecule type" value="Genomic_DNA"/>
</dbReference>
<dbReference type="InterPro" id="IPR049316">
    <property type="entry name" value="GDC-P_C"/>
</dbReference>
<protein>
    <recommendedName>
        <fullName evidence="1">glycine dehydrogenase (aminomethyl-transferring)</fullName>
        <ecNumber evidence="1">1.4.4.2</ecNumber>
    </recommendedName>
</protein>
<dbReference type="GO" id="GO:0019464">
    <property type="term" value="P:glycine decarboxylation via glycine cleavage system"/>
    <property type="evidence" value="ECO:0007669"/>
    <property type="project" value="InterPro"/>
</dbReference>
<keyword evidence="2" id="KW-0663">Pyridoxal phosphate</keyword>
<dbReference type="InterPro" id="IPR020581">
    <property type="entry name" value="GDC_P"/>
</dbReference>
<organism evidence="6">
    <name type="scientific">hydrothermal vent metagenome</name>
    <dbReference type="NCBI Taxonomy" id="652676"/>
    <lineage>
        <taxon>unclassified sequences</taxon>
        <taxon>metagenomes</taxon>
        <taxon>ecological metagenomes</taxon>
    </lineage>
</organism>
<dbReference type="NCBIfam" id="NF003346">
    <property type="entry name" value="PRK04366.1"/>
    <property type="match status" value="1"/>
</dbReference>
<dbReference type="InterPro" id="IPR015422">
    <property type="entry name" value="PyrdxlP-dep_Trfase_small"/>
</dbReference>
<dbReference type="SUPFAM" id="SSF53383">
    <property type="entry name" value="PLP-dependent transferases"/>
    <property type="match status" value="1"/>
</dbReference>
<keyword evidence="3 6" id="KW-0560">Oxidoreductase</keyword>
<feature type="domain" description="Glycine dehydrogenase C-terminal" evidence="5">
    <location>
        <begin position="354"/>
        <end position="454"/>
    </location>
</feature>
<dbReference type="PANTHER" id="PTHR11773">
    <property type="entry name" value="GLYCINE DEHYDROGENASE, DECARBOXYLATING"/>
    <property type="match status" value="1"/>
</dbReference>
<dbReference type="GO" id="GO:0005829">
    <property type="term" value="C:cytosol"/>
    <property type="evidence" value="ECO:0007669"/>
    <property type="project" value="TreeGrafter"/>
</dbReference>
<dbReference type="GO" id="GO:0016594">
    <property type="term" value="F:glycine binding"/>
    <property type="evidence" value="ECO:0007669"/>
    <property type="project" value="TreeGrafter"/>
</dbReference>
<dbReference type="Gene3D" id="3.40.640.10">
    <property type="entry name" value="Type I PLP-dependent aspartate aminotransferase-like (Major domain)"/>
    <property type="match status" value="1"/>
</dbReference>
<gene>
    <name evidence="6" type="ORF">MGWOODY_Clf1324</name>
</gene>
<dbReference type="Gene3D" id="3.90.1150.10">
    <property type="entry name" value="Aspartate Aminotransferase, domain 1"/>
    <property type="match status" value="1"/>
</dbReference>
<evidence type="ECO:0000256" key="3">
    <source>
        <dbReference type="ARBA" id="ARBA00023002"/>
    </source>
</evidence>
<name>A0A160V6T8_9ZZZZ</name>
<accession>A0A160V6T8</accession>
<sequence length="488" mass="52179">MQQGGNRKTEKLLLERSVPGRVGVVMPDLDVPAQPPPDDALLRNELALPEVSEPEVVQYFTGLSQLNFSIDTHFYPLGSCTMKYNPKINDEIAFQPGFAGIHPMQPIGQSQGALELLHKLQGFLGEITGLPAVSLATLAGAHGELGGMLMIRAHHLANGDTGRTKVAIPDSAHGTNPASAAMAGFEVVELASDKDGNVDLEALHEVSGPDLAGVMITLPSTLGLFDTNIVEVCRIVHEAGGLVYGDGANMNALLGRVKLGDLGFDVAHLNLHKTFSTPHGGGGPGAGPVCATSQLAPYLAAPIVTKNGGSYELFTPEKSIGKLSSFHGNFGVLVRAYTYIRTLGGAGIKSISGNAVLNANYMMNALRGVYHLPYDRTCMHEAVFSADLQKERGASGLEIAKRLLDYGFHAPTMYFPLIVHEALMIEPTESETKETIDLFIQALIDIDREVTENTELVNNAPHTTPVARLDEAKAARQPDLRWQPEAAD</sequence>
<dbReference type="GO" id="GO:0030170">
    <property type="term" value="F:pyridoxal phosphate binding"/>
    <property type="evidence" value="ECO:0007669"/>
    <property type="project" value="TreeGrafter"/>
</dbReference>
<dbReference type="Pfam" id="PF21478">
    <property type="entry name" value="GcvP2_C"/>
    <property type="match status" value="1"/>
</dbReference>
<dbReference type="GO" id="GO:0004375">
    <property type="term" value="F:glycine dehydrogenase (decarboxylating) activity"/>
    <property type="evidence" value="ECO:0007669"/>
    <property type="project" value="UniProtKB-EC"/>
</dbReference>
<evidence type="ECO:0000256" key="1">
    <source>
        <dbReference type="ARBA" id="ARBA00012134"/>
    </source>
</evidence>
<evidence type="ECO:0000259" key="5">
    <source>
        <dbReference type="Pfam" id="PF21478"/>
    </source>
</evidence>
<proteinExistence type="inferred from homology"/>
<evidence type="ECO:0000256" key="2">
    <source>
        <dbReference type="ARBA" id="ARBA00022898"/>
    </source>
</evidence>
<evidence type="ECO:0000256" key="4">
    <source>
        <dbReference type="ARBA" id="ARBA00049026"/>
    </source>
</evidence>
<dbReference type="InterPro" id="IPR015424">
    <property type="entry name" value="PyrdxlP-dep_Trfase"/>
</dbReference>
<dbReference type="InterPro" id="IPR023012">
    <property type="entry name" value="GcvPB"/>
</dbReference>
<dbReference type="InterPro" id="IPR015421">
    <property type="entry name" value="PyrdxlP-dep_Trfase_major"/>
</dbReference>
<dbReference type="HAMAP" id="MF_00713">
    <property type="entry name" value="GcvPB"/>
    <property type="match status" value="1"/>
</dbReference>
<dbReference type="FunFam" id="3.40.640.10:FF:000224">
    <property type="entry name" value="Probable glycine dehydrogenase (decarboxylating) subunit 2"/>
    <property type="match status" value="1"/>
</dbReference>
<dbReference type="GO" id="GO:0005960">
    <property type="term" value="C:glycine cleavage complex"/>
    <property type="evidence" value="ECO:0007669"/>
    <property type="project" value="TreeGrafter"/>
</dbReference>